<protein>
    <submittedName>
        <fullName evidence="1">Uncharacterized protein</fullName>
    </submittedName>
</protein>
<evidence type="ECO:0000313" key="1">
    <source>
        <dbReference type="EMBL" id="KAK7840894.1"/>
    </source>
</evidence>
<comment type="caution">
    <text evidence="1">The sequence shown here is derived from an EMBL/GenBank/DDBJ whole genome shotgun (WGS) entry which is preliminary data.</text>
</comment>
<organism evidence="1 2">
    <name type="scientific">Quercus suber</name>
    <name type="common">Cork oak</name>
    <dbReference type="NCBI Taxonomy" id="58331"/>
    <lineage>
        <taxon>Eukaryota</taxon>
        <taxon>Viridiplantae</taxon>
        <taxon>Streptophyta</taxon>
        <taxon>Embryophyta</taxon>
        <taxon>Tracheophyta</taxon>
        <taxon>Spermatophyta</taxon>
        <taxon>Magnoliopsida</taxon>
        <taxon>eudicotyledons</taxon>
        <taxon>Gunneridae</taxon>
        <taxon>Pentapetalae</taxon>
        <taxon>rosids</taxon>
        <taxon>fabids</taxon>
        <taxon>Fagales</taxon>
        <taxon>Fagaceae</taxon>
        <taxon>Quercus</taxon>
    </lineage>
</organism>
<accession>A0AAW0KNU4</accession>
<dbReference type="AlphaFoldDB" id="A0AAW0KNU4"/>
<gene>
    <name evidence="1" type="ORF">CFP56_016094</name>
</gene>
<sequence length="126" mass="14401">MAYSFAGNTYAPSCLKLFVIDGEEVTNRESISVWSADFNSEDPDLMIGINLARIKGFPISFPLVKLIGHKFGDQQWCPSDGDCDIWGYAIYICGVRKYYLRKNKNLQLHSPQHVLKKFREPSTKSY</sequence>
<dbReference type="EMBL" id="PKMF04000252">
    <property type="protein sequence ID" value="KAK7840894.1"/>
    <property type="molecule type" value="Genomic_DNA"/>
</dbReference>
<proteinExistence type="predicted"/>
<evidence type="ECO:0000313" key="2">
    <source>
        <dbReference type="Proteomes" id="UP000237347"/>
    </source>
</evidence>
<keyword evidence="2" id="KW-1185">Reference proteome</keyword>
<dbReference type="Proteomes" id="UP000237347">
    <property type="component" value="Unassembled WGS sequence"/>
</dbReference>
<reference evidence="1 2" key="1">
    <citation type="journal article" date="2018" name="Sci. Data">
        <title>The draft genome sequence of cork oak.</title>
        <authorList>
            <person name="Ramos A.M."/>
            <person name="Usie A."/>
            <person name="Barbosa P."/>
            <person name="Barros P.M."/>
            <person name="Capote T."/>
            <person name="Chaves I."/>
            <person name="Simoes F."/>
            <person name="Abreu I."/>
            <person name="Carrasquinho I."/>
            <person name="Faro C."/>
            <person name="Guimaraes J.B."/>
            <person name="Mendonca D."/>
            <person name="Nobrega F."/>
            <person name="Rodrigues L."/>
            <person name="Saibo N.J.M."/>
            <person name="Varela M.C."/>
            <person name="Egas C."/>
            <person name="Matos J."/>
            <person name="Miguel C.M."/>
            <person name="Oliveira M.M."/>
            <person name="Ricardo C.P."/>
            <person name="Goncalves S."/>
        </authorList>
    </citation>
    <scope>NUCLEOTIDE SEQUENCE [LARGE SCALE GENOMIC DNA]</scope>
    <source>
        <strain evidence="2">cv. HL8</strain>
    </source>
</reference>
<name>A0AAW0KNU4_QUESU</name>